<dbReference type="InterPro" id="IPR013083">
    <property type="entry name" value="Znf_RING/FYVE/PHD"/>
</dbReference>
<keyword evidence="4 7" id="KW-0863">Zinc-finger</keyword>
<dbReference type="CDD" id="cd19762">
    <property type="entry name" value="Bbox2_TRIM7-like"/>
    <property type="match status" value="1"/>
</dbReference>
<dbReference type="Pfam" id="PF00643">
    <property type="entry name" value="zf-B_box"/>
    <property type="match status" value="1"/>
</dbReference>
<evidence type="ECO:0000313" key="12">
    <source>
        <dbReference type="Proteomes" id="UP000694871"/>
    </source>
</evidence>
<evidence type="ECO:0000256" key="3">
    <source>
        <dbReference type="ARBA" id="ARBA00022723"/>
    </source>
</evidence>
<reference evidence="13" key="1">
    <citation type="submission" date="2025-08" db="UniProtKB">
        <authorList>
            <consortium name="RefSeq"/>
        </authorList>
    </citation>
    <scope>IDENTIFICATION</scope>
</reference>
<dbReference type="SMART" id="SM00589">
    <property type="entry name" value="PRY"/>
    <property type="match status" value="1"/>
</dbReference>
<dbReference type="SUPFAM" id="SSF57845">
    <property type="entry name" value="B-box zinc-binding domain"/>
    <property type="match status" value="1"/>
</dbReference>
<evidence type="ECO:0000256" key="1">
    <source>
        <dbReference type="ARBA" id="ARBA00009651"/>
    </source>
</evidence>
<protein>
    <submittedName>
        <fullName evidence="13">Zinc finger protein RFP-like</fullName>
    </submittedName>
</protein>
<evidence type="ECO:0000259" key="9">
    <source>
        <dbReference type="PROSITE" id="PS50089"/>
    </source>
</evidence>
<feature type="domain" description="B30.2/SPRY" evidence="11">
    <location>
        <begin position="297"/>
        <end position="498"/>
    </location>
</feature>
<dbReference type="Pfam" id="PF00622">
    <property type="entry name" value="SPRY"/>
    <property type="match status" value="1"/>
</dbReference>
<dbReference type="InterPro" id="IPR001870">
    <property type="entry name" value="B30.2/SPRY"/>
</dbReference>
<dbReference type="Gene3D" id="2.60.120.920">
    <property type="match status" value="1"/>
</dbReference>
<dbReference type="InterPro" id="IPR050143">
    <property type="entry name" value="TRIM/RBCC"/>
</dbReference>
<dbReference type="RefSeq" id="XP_015279161.1">
    <property type="nucleotide sequence ID" value="XM_015423675.1"/>
</dbReference>
<dbReference type="PRINTS" id="PR01407">
    <property type="entry name" value="BUTYPHLNCDUF"/>
</dbReference>
<dbReference type="Gene3D" id="3.30.160.60">
    <property type="entry name" value="Classic Zinc Finger"/>
    <property type="match status" value="1"/>
</dbReference>
<keyword evidence="12" id="KW-1185">Reference proteome</keyword>
<evidence type="ECO:0000313" key="13">
    <source>
        <dbReference type="RefSeq" id="XP_015279161.1"/>
    </source>
</evidence>
<dbReference type="Pfam" id="PF13765">
    <property type="entry name" value="PRY"/>
    <property type="match status" value="1"/>
</dbReference>
<evidence type="ECO:0000256" key="5">
    <source>
        <dbReference type="ARBA" id="ARBA00022833"/>
    </source>
</evidence>
<comment type="similarity">
    <text evidence="1">Belongs to the ohanin/vespryn family.</text>
</comment>
<dbReference type="InterPro" id="IPR043136">
    <property type="entry name" value="B30.2/SPRY_sf"/>
</dbReference>
<dbReference type="PANTHER" id="PTHR24103">
    <property type="entry name" value="E3 UBIQUITIN-PROTEIN LIGASE TRIM"/>
    <property type="match status" value="1"/>
</dbReference>
<evidence type="ECO:0000256" key="2">
    <source>
        <dbReference type="ARBA" id="ARBA00022699"/>
    </source>
</evidence>
<dbReference type="SMART" id="SM00336">
    <property type="entry name" value="BBOX"/>
    <property type="match status" value="1"/>
</dbReference>
<dbReference type="PROSITE" id="PS50089">
    <property type="entry name" value="ZF_RING_2"/>
    <property type="match status" value="1"/>
</dbReference>
<accession>A0ABM1KZM4</accession>
<sequence>MAAGSCLADLCNEMTCPICLEYFKEPVILDCGHNFCHACLTQCWGESGAGTSCPQCRETVPRRNFKPNRHLANVVEIARKLQEGNSAEGTWGVCEKHQEALKLFCNDDQAPICVVCDRSKEHKAHAVVPAEEAAQEYKGKIKILLKSLEKKREQFVELQELRSQGCMLEEDKQKVRSSIGRMHKILEEKEHEWLSQLEEMEKTKEENIKRLSEEISHLSRLITEMEGKCQQPSREFLQDLKSTLNRYKKEQVENAVGLFTWLEWRLKTCSQKCSALGKAVEKCAESLEEALKKERLEVLDQALNKGSLKRMLHRVDVILDPDTAHPRLLVSPDLKSVRWRSKKQDVPDNPERFENMFSVLGHGKFSSGKHWWEMEVEVEEMEETTRALWAVGVAPDSVVRKGGKTVPTPEEGFLVVGKLFAGSFSSGQLMAFTSPNWTALTLNREPRKIRVSLDYEESCVEFFDADTGDLIFNFPSASFSGEAIRPFFFLAGDIRMNG</sequence>
<dbReference type="SUPFAM" id="SSF49899">
    <property type="entry name" value="Concanavalin A-like lectins/glucanases"/>
    <property type="match status" value="1"/>
</dbReference>
<dbReference type="Pfam" id="PF15227">
    <property type="entry name" value="zf-C3HC4_4"/>
    <property type="match status" value="1"/>
</dbReference>
<name>A0ABM1KZM4_GEKJA</name>
<dbReference type="SMART" id="SM00184">
    <property type="entry name" value="RING"/>
    <property type="match status" value="1"/>
</dbReference>
<dbReference type="InterPro" id="IPR017907">
    <property type="entry name" value="Znf_RING_CS"/>
</dbReference>
<evidence type="ECO:0000259" key="10">
    <source>
        <dbReference type="PROSITE" id="PS50119"/>
    </source>
</evidence>
<dbReference type="PROSITE" id="PS50188">
    <property type="entry name" value="B302_SPRY"/>
    <property type="match status" value="1"/>
</dbReference>
<evidence type="ECO:0000256" key="8">
    <source>
        <dbReference type="SAM" id="Coils"/>
    </source>
</evidence>
<keyword evidence="2" id="KW-0800">Toxin</keyword>
<evidence type="ECO:0000256" key="7">
    <source>
        <dbReference type="PROSITE-ProRule" id="PRU00024"/>
    </source>
</evidence>
<feature type="domain" description="RING-type" evidence="9">
    <location>
        <begin position="16"/>
        <end position="57"/>
    </location>
</feature>
<dbReference type="InterPro" id="IPR006574">
    <property type="entry name" value="PRY"/>
</dbReference>
<feature type="coiled-coil region" evidence="8">
    <location>
        <begin position="134"/>
        <end position="228"/>
    </location>
</feature>
<dbReference type="InterPro" id="IPR000315">
    <property type="entry name" value="Znf_B-box"/>
</dbReference>
<evidence type="ECO:0000256" key="6">
    <source>
        <dbReference type="ARBA" id="ARBA00034460"/>
    </source>
</evidence>
<dbReference type="PROSITE" id="PS00518">
    <property type="entry name" value="ZF_RING_1"/>
    <property type="match status" value="1"/>
</dbReference>
<dbReference type="InterPro" id="IPR013320">
    <property type="entry name" value="ConA-like_dom_sf"/>
</dbReference>
<dbReference type="GeneID" id="107120907"/>
<keyword evidence="8" id="KW-0175">Coiled coil</keyword>
<proteinExistence type="inferred from homology"/>
<feature type="domain" description="B box-type" evidence="10">
    <location>
        <begin position="93"/>
        <end position="130"/>
    </location>
</feature>
<gene>
    <name evidence="13" type="primary">LOC107120907</name>
</gene>
<comment type="function">
    <text evidence="6">Neurotoxin that produces dose-dependent hypolocomotion and hyperalgesia in mice. May directly act on the central nervous system, as it is 6500-fold more potent when administered intracerebroventricularly than intraperitoneal.</text>
</comment>
<keyword evidence="2" id="KW-0528">Neurotoxin</keyword>
<keyword evidence="5" id="KW-0862">Zinc</keyword>
<evidence type="ECO:0000259" key="11">
    <source>
        <dbReference type="PROSITE" id="PS50188"/>
    </source>
</evidence>
<dbReference type="Gene3D" id="3.30.40.10">
    <property type="entry name" value="Zinc/RING finger domain, C3HC4 (zinc finger)"/>
    <property type="match status" value="1"/>
</dbReference>
<dbReference type="InterPro" id="IPR003877">
    <property type="entry name" value="SPRY_dom"/>
</dbReference>
<dbReference type="PROSITE" id="PS50119">
    <property type="entry name" value="ZF_BBOX"/>
    <property type="match status" value="1"/>
</dbReference>
<organism evidence="12 13">
    <name type="scientific">Gekko japonicus</name>
    <name type="common">Schlegel's Japanese gecko</name>
    <dbReference type="NCBI Taxonomy" id="146911"/>
    <lineage>
        <taxon>Eukaryota</taxon>
        <taxon>Metazoa</taxon>
        <taxon>Chordata</taxon>
        <taxon>Craniata</taxon>
        <taxon>Vertebrata</taxon>
        <taxon>Euteleostomi</taxon>
        <taxon>Lepidosauria</taxon>
        <taxon>Squamata</taxon>
        <taxon>Bifurcata</taxon>
        <taxon>Gekkota</taxon>
        <taxon>Gekkonidae</taxon>
        <taxon>Gekkoninae</taxon>
        <taxon>Gekko</taxon>
    </lineage>
</organism>
<dbReference type="InterPro" id="IPR003879">
    <property type="entry name" value="Butyrophylin_SPRY"/>
</dbReference>
<keyword evidence="3" id="KW-0479">Metal-binding</keyword>
<evidence type="ECO:0000256" key="4">
    <source>
        <dbReference type="ARBA" id="ARBA00022771"/>
    </source>
</evidence>
<dbReference type="InterPro" id="IPR001841">
    <property type="entry name" value="Znf_RING"/>
</dbReference>
<dbReference type="SUPFAM" id="SSF57850">
    <property type="entry name" value="RING/U-box"/>
    <property type="match status" value="1"/>
</dbReference>
<dbReference type="Proteomes" id="UP000694871">
    <property type="component" value="Unplaced"/>
</dbReference>
<dbReference type="CDD" id="cd16594">
    <property type="entry name" value="RING-HC_TRIM7-like_C-IV"/>
    <property type="match status" value="1"/>
</dbReference>